<evidence type="ECO:0000256" key="3">
    <source>
        <dbReference type="ARBA" id="ARBA00022695"/>
    </source>
</evidence>
<evidence type="ECO:0000256" key="2">
    <source>
        <dbReference type="ARBA" id="ARBA00022679"/>
    </source>
</evidence>
<dbReference type="PANTHER" id="PTHR11952:SF4">
    <property type="entry name" value="UDP-N-ACETYLHEXOSAMINE PYROPHOSPHORYLASE"/>
    <property type="match status" value="1"/>
</dbReference>
<proteinExistence type="inferred from homology"/>
<evidence type="ECO:0000313" key="5">
    <source>
        <dbReference type="Ensembl" id="ENSCVAP00000008810.1"/>
    </source>
</evidence>
<keyword evidence="6" id="KW-1185">Reference proteome</keyword>
<dbReference type="CDD" id="cd04193">
    <property type="entry name" value="UDPGlcNAc_PPase"/>
    <property type="match status" value="1"/>
</dbReference>
<dbReference type="Gene3D" id="2.10.10.100">
    <property type="match status" value="1"/>
</dbReference>
<dbReference type="GeneTree" id="ENSGT00940000153464"/>
<protein>
    <submittedName>
        <fullName evidence="5">UDP-N-acetylglucosamine pyrophosphorylase 1</fullName>
    </submittedName>
</protein>
<comment type="similarity">
    <text evidence="1">Belongs to the UDPGP type 1 family.</text>
</comment>
<dbReference type="Ensembl" id="ENSCVAT00000000996.1">
    <property type="protein sequence ID" value="ENSCVAP00000008810.1"/>
    <property type="gene ID" value="ENSCVAG00000010709.1"/>
</dbReference>
<dbReference type="PANTHER" id="PTHR11952">
    <property type="entry name" value="UDP- GLUCOSE PYROPHOSPHORYLASE"/>
    <property type="match status" value="1"/>
</dbReference>
<dbReference type="STRING" id="28743.ENSCVAP00000008810"/>
<evidence type="ECO:0000256" key="1">
    <source>
        <dbReference type="ARBA" id="ARBA00010401"/>
    </source>
</evidence>
<dbReference type="InterPro" id="IPR029044">
    <property type="entry name" value="Nucleotide-diphossugar_trans"/>
</dbReference>
<accession>A0A3Q2FRL6</accession>
<dbReference type="Gene3D" id="3.90.550.10">
    <property type="entry name" value="Spore Coat Polysaccharide Biosynthesis Protein SpsA, Chain A"/>
    <property type="match status" value="1"/>
</dbReference>
<feature type="region of interest" description="Disordered" evidence="4">
    <location>
        <begin position="502"/>
        <end position="554"/>
    </location>
</feature>
<feature type="region of interest" description="Disordered" evidence="4">
    <location>
        <begin position="445"/>
        <end position="468"/>
    </location>
</feature>
<evidence type="ECO:0000256" key="4">
    <source>
        <dbReference type="SAM" id="MobiDB-lite"/>
    </source>
</evidence>
<organism evidence="5 6">
    <name type="scientific">Cyprinodon variegatus</name>
    <name type="common">Sheepshead minnow</name>
    <dbReference type="NCBI Taxonomy" id="28743"/>
    <lineage>
        <taxon>Eukaryota</taxon>
        <taxon>Metazoa</taxon>
        <taxon>Chordata</taxon>
        <taxon>Craniata</taxon>
        <taxon>Vertebrata</taxon>
        <taxon>Euteleostomi</taxon>
        <taxon>Actinopterygii</taxon>
        <taxon>Neopterygii</taxon>
        <taxon>Teleostei</taxon>
        <taxon>Neoteleostei</taxon>
        <taxon>Acanthomorphata</taxon>
        <taxon>Ovalentaria</taxon>
        <taxon>Atherinomorphae</taxon>
        <taxon>Cyprinodontiformes</taxon>
        <taxon>Cyprinodontidae</taxon>
        <taxon>Cyprinodon</taxon>
    </lineage>
</organism>
<keyword evidence="2" id="KW-0808">Transferase</keyword>
<name>A0A3Q2FRL6_CYPVA</name>
<dbReference type="AlphaFoldDB" id="A0A3Q2FRL6"/>
<keyword evidence="3" id="KW-0548">Nucleotidyltransferase</keyword>
<reference evidence="5" key="1">
    <citation type="submission" date="2025-08" db="UniProtKB">
        <authorList>
            <consortium name="Ensembl"/>
        </authorList>
    </citation>
    <scope>IDENTIFICATION</scope>
</reference>
<dbReference type="FunFam" id="3.90.550.10:FF:000043">
    <property type="entry name" value="UDP-N-acetylhexosamine pyrophosphorylase isoform X2"/>
    <property type="match status" value="1"/>
</dbReference>
<reference evidence="5" key="2">
    <citation type="submission" date="2025-09" db="UniProtKB">
        <authorList>
            <consortium name="Ensembl"/>
        </authorList>
    </citation>
    <scope>IDENTIFICATION</scope>
</reference>
<feature type="compositionally biased region" description="Gly residues" evidence="4">
    <location>
        <begin position="510"/>
        <end position="520"/>
    </location>
</feature>
<dbReference type="Proteomes" id="UP000265020">
    <property type="component" value="Unassembled WGS sequence"/>
</dbReference>
<dbReference type="InterPro" id="IPR002618">
    <property type="entry name" value="UDPGP_fam"/>
</dbReference>
<dbReference type="GO" id="GO:0003977">
    <property type="term" value="F:UDP-N-acetylglucosamine diphosphorylase activity"/>
    <property type="evidence" value="ECO:0007669"/>
    <property type="project" value="TreeGrafter"/>
</dbReference>
<dbReference type="InterPro" id="IPR039741">
    <property type="entry name" value="UDP-sugar_pyrophosphorylase"/>
</dbReference>
<sequence>MDPNTSGLEQKLAEAGQSHLLQFWKELSPKEQQNLFQELQGLDFQEINGFFKNAMETSSNSKHEKMDGRMEPVPRDVLGSVTRDRESLKDWEVKGLDCISQSKVAVLLLAGGQGTRLGVSYPKGMYNVGLPSHKTLFQIQAERIVKLQQLAEQKTSVKCCIPWYIMTSGRTMDSTKDFFSQHQYFGLGKDNVVFFQQGMLPAMDYGGKIILENKGKLSMAPDGNGGLYRALGNQGILDDMQRRGVEFIHVYCVDNILVKVADPTFIGFCVQKGADCGAKVVEKTNPTEAVGVVCKVDGLYQVVEYSEITLATAEKRSSDGRLMFNAGNVANHFFSFSFLRDVVQKYEPQLQHHVAQKKIPCVNAEGQLIKPEKPNGIKMEKFVFDIFQFAKTFVVYEVLREDEFSPLKNADTQDGKDTPTTARHALMSLHHRWVLNAGGHFIDENGRRVPAIPRDGAGGTDDNLKDGTDLPIKCEISPLVSYAGEVRPGTFKRNSGCPGVPFDDSFAPSGSGGVGEGTGVSGDADDRRARGPRAGEERSLTSQRSRRRTTQRTSSAFCFSQAVCGEKLCNNQRLP</sequence>
<dbReference type="SUPFAM" id="SSF53448">
    <property type="entry name" value="Nucleotide-diphospho-sugar transferases"/>
    <property type="match status" value="1"/>
</dbReference>
<evidence type="ECO:0000313" key="6">
    <source>
        <dbReference type="Proteomes" id="UP000265020"/>
    </source>
</evidence>
<dbReference type="GO" id="GO:0006048">
    <property type="term" value="P:UDP-N-acetylglucosamine biosynthetic process"/>
    <property type="evidence" value="ECO:0007669"/>
    <property type="project" value="TreeGrafter"/>
</dbReference>
<dbReference type="Pfam" id="PF01704">
    <property type="entry name" value="UDPGP"/>
    <property type="match status" value="1"/>
</dbReference>
<feature type="compositionally biased region" description="Basic and acidic residues" evidence="4">
    <location>
        <begin position="524"/>
        <end position="539"/>
    </location>
</feature>